<dbReference type="GO" id="GO:0008270">
    <property type="term" value="F:zinc ion binding"/>
    <property type="evidence" value="ECO:0007669"/>
    <property type="project" value="UniProtKB-KW"/>
</dbReference>
<dbReference type="GO" id="GO:0003676">
    <property type="term" value="F:nucleic acid binding"/>
    <property type="evidence" value="ECO:0007669"/>
    <property type="project" value="InterPro"/>
</dbReference>
<proteinExistence type="predicted"/>
<keyword evidence="1" id="KW-0863">Zinc-finger</keyword>
<keyword evidence="1" id="KW-0479">Metal-binding</keyword>
<evidence type="ECO:0000313" key="4">
    <source>
        <dbReference type="EMBL" id="KAF9605235.1"/>
    </source>
</evidence>
<dbReference type="Pfam" id="PF00098">
    <property type="entry name" value="zf-CCHC"/>
    <property type="match status" value="1"/>
</dbReference>
<dbReference type="AlphaFoldDB" id="A0A835HSR6"/>
<dbReference type="Proteomes" id="UP000631114">
    <property type="component" value="Unassembled WGS sequence"/>
</dbReference>
<keyword evidence="1" id="KW-0862">Zinc</keyword>
<accession>A0A835HSR6</accession>
<feature type="coiled-coil region" evidence="2">
    <location>
        <begin position="144"/>
        <end position="192"/>
    </location>
</feature>
<reference evidence="4 5" key="1">
    <citation type="submission" date="2020-10" db="EMBL/GenBank/DDBJ databases">
        <title>The Coptis chinensis genome and diversification of protoberbering-type alkaloids.</title>
        <authorList>
            <person name="Wang B."/>
            <person name="Shu S."/>
            <person name="Song C."/>
            <person name="Liu Y."/>
        </authorList>
    </citation>
    <scope>NUCLEOTIDE SEQUENCE [LARGE SCALE GENOMIC DNA]</scope>
    <source>
        <strain evidence="4">HL-2020</strain>
        <tissue evidence="4">Leaf</tissue>
    </source>
</reference>
<dbReference type="SUPFAM" id="SSF57756">
    <property type="entry name" value="Retrovirus zinc finger-like domains"/>
    <property type="match status" value="1"/>
</dbReference>
<dbReference type="Gene3D" id="4.10.60.10">
    <property type="entry name" value="Zinc finger, CCHC-type"/>
    <property type="match status" value="1"/>
</dbReference>
<dbReference type="OrthoDB" id="1111569at2759"/>
<dbReference type="SMART" id="SM00343">
    <property type="entry name" value="ZnF_C2HC"/>
    <property type="match status" value="3"/>
</dbReference>
<comment type="caution">
    <text evidence="4">The sequence shown here is derived from an EMBL/GenBank/DDBJ whole genome shotgun (WGS) entry which is preliminary data.</text>
</comment>
<evidence type="ECO:0000256" key="2">
    <source>
        <dbReference type="SAM" id="Coils"/>
    </source>
</evidence>
<sequence length="430" mass="48989">MGFKRSKSKRKIVDVSCDHVSSSASIESELSVNASKHDGSIGHDIDCVDVFDKMLQKNKELSSLVDSLNDRLYKAHQTMFSQYEEFENVKGSLLKQIDKLEKVKTMDSTSDMIVEDNHFSEKIKTLDLEKYSLKSSLEETIDAAECVRDEMSSLVEKNRILEEEHQVCVDRNKSLESKIETLKKDLDLANKRFLTFTNGTEKLDKLLCVGKSSSDKMGLSYNKNNSCLTPSSLGLKFVKSIVTTPQSVEPPRARVDYTRNFSYMTQCYNCGKGGHIRAQCKQKKKDFTCSLCGKKGHVSSFCWHYDHASTYVPTLNTRVEATVSDCVPAKRISHVAHVNKHACYNHTKLFTGFNCGRTGHLASYCWDMCRENRYSHNDEFWKPFTANSSRRVYGKYHKERTARKSTQEKLHTSSTSVPLLPTPKITQLWV</sequence>
<evidence type="ECO:0000259" key="3">
    <source>
        <dbReference type="PROSITE" id="PS50158"/>
    </source>
</evidence>
<protein>
    <recommendedName>
        <fullName evidence="3">CCHC-type domain-containing protein</fullName>
    </recommendedName>
</protein>
<dbReference type="EMBL" id="JADFTS010000005">
    <property type="protein sequence ID" value="KAF9605235.1"/>
    <property type="molecule type" value="Genomic_DNA"/>
</dbReference>
<feature type="coiled-coil region" evidence="2">
    <location>
        <begin position="51"/>
        <end position="103"/>
    </location>
</feature>
<keyword evidence="5" id="KW-1185">Reference proteome</keyword>
<dbReference type="PROSITE" id="PS50158">
    <property type="entry name" value="ZF_CCHC"/>
    <property type="match status" value="1"/>
</dbReference>
<evidence type="ECO:0000313" key="5">
    <source>
        <dbReference type="Proteomes" id="UP000631114"/>
    </source>
</evidence>
<gene>
    <name evidence="4" type="ORF">IFM89_014632</name>
</gene>
<dbReference type="InterPro" id="IPR036875">
    <property type="entry name" value="Znf_CCHC_sf"/>
</dbReference>
<evidence type="ECO:0000256" key="1">
    <source>
        <dbReference type="PROSITE-ProRule" id="PRU00047"/>
    </source>
</evidence>
<name>A0A835HSR6_9MAGN</name>
<organism evidence="4 5">
    <name type="scientific">Coptis chinensis</name>
    <dbReference type="NCBI Taxonomy" id="261450"/>
    <lineage>
        <taxon>Eukaryota</taxon>
        <taxon>Viridiplantae</taxon>
        <taxon>Streptophyta</taxon>
        <taxon>Embryophyta</taxon>
        <taxon>Tracheophyta</taxon>
        <taxon>Spermatophyta</taxon>
        <taxon>Magnoliopsida</taxon>
        <taxon>Ranunculales</taxon>
        <taxon>Ranunculaceae</taxon>
        <taxon>Coptidoideae</taxon>
        <taxon>Coptis</taxon>
    </lineage>
</organism>
<dbReference type="InterPro" id="IPR001878">
    <property type="entry name" value="Znf_CCHC"/>
</dbReference>
<keyword evidence="2" id="KW-0175">Coiled coil</keyword>
<feature type="domain" description="CCHC-type" evidence="3">
    <location>
        <begin position="267"/>
        <end position="282"/>
    </location>
</feature>